<proteinExistence type="predicted"/>
<accession>A0A4Q7P3M2</accession>
<comment type="subcellular location">
    <subcellularLocation>
        <location evidence="1">Cell membrane</location>
        <topology evidence="1">Multi-pass membrane protein</topology>
    </subcellularLocation>
</comment>
<feature type="transmembrane region" description="Helical" evidence="6">
    <location>
        <begin position="163"/>
        <end position="189"/>
    </location>
</feature>
<feature type="transmembrane region" description="Helical" evidence="6">
    <location>
        <begin position="55"/>
        <end position="74"/>
    </location>
</feature>
<sequence length="341" mass="37491">MKDSLLWWFGATEANFSYAQDYMAVYLCGTVFAILSVGLNNFITCQGFARTAMCSVVLGAAANIILDPVFIFIFDMGVSGAAFATVLSQLASCLFTLRFLFGKKVPVKITFKGYDWKICRSILTVGLTPFLIILFDNVLIIALNMVLQRYGGSQSDALLTCNAIVQSLMLVITMPLGGISTGTQTILGYNYGANRPDRVLEGEKQIVKACVLFTVVMFVLAQTCSRYFVQIFTQDETYIEMSVRFIRIYTLGVIPLGVQYALVDGFTGMGIVKIAISLSFFRKLMYLALVVILPMTLGAANVFYAEAVSDVVPPMVTAAVYLFSIRKILNRREEEARAAAG</sequence>
<dbReference type="InterPro" id="IPR051327">
    <property type="entry name" value="MATE_MepA_subfamily"/>
</dbReference>
<evidence type="ECO:0000313" key="8">
    <source>
        <dbReference type="Proteomes" id="UP000292927"/>
    </source>
</evidence>
<comment type="caution">
    <text evidence="7">The sequence shown here is derived from an EMBL/GenBank/DDBJ whole genome shotgun (WGS) entry which is preliminary data.</text>
</comment>
<evidence type="ECO:0000256" key="1">
    <source>
        <dbReference type="ARBA" id="ARBA00004651"/>
    </source>
</evidence>
<keyword evidence="3 6" id="KW-0812">Transmembrane</keyword>
<dbReference type="GO" id="GO:0042910">
    <property type="term" value="F:xenobiotic transmembrane transporter activity"/>
    <property type="evidence" value="ECO:0007669"/>
    <property type="project" value="InterPro"/>
</dbReference>
<evidence type="ECO:0000256" key="3">
    <source>
        <dbReference type="ARBA" id="ARBA00022692"/>
    </source>
</evidence>
<evidence type="ECO:0000256" key="5">
    <source>
        <dbReference type="ARBA" id="ARBA00023136"/>
    </source>
</evidence>
<dbReference type="GO" id="GO:0015297">
    <property type="term" value="F:antiporter activity"/>
    <property type="evidence" value="ECO:0007669"/>
    <property type="project" value="InterPro"/>
</dbReference>
<feature type="transmembrane region" description="Helical" evidence="6">
    <location>
        <begin position="311"/>
        <end position="329"/>
    </location>
</feature>
<feature type="transmembrane region" description="Helical" evidence="6">
    <location>
        <begin position="248"/>
        <end position="272"/>
    </location>
</feature>
<protein>
    <submittedName>
        <fullName evidence="7">Putative MATE family efflux protein</fullName>
    </submittedName>
</protein>
<feature type="transmembrane region" description="Helical" evidence="6">
    <location>
        <begin position="122"/>
        <end position="143"/>
    </location>
</feature>
<evidence type="ECO:0000313" key="7">
    <source>
        <dbReference type="EMBL" id="RZS93988.1"/>
    </source>
</evidence>
<name>A0A4Q7P3M2_9FIRM</name>
<dbReference type="Pfam" id="PF01554">
    <property type="entry name" value="MatE"/>
    <property type="match status" value="1"/>
</dbReference>
<dbReference type="Proteomes" id="UP000292927">
    <property type="component" value="Unassembled WGS sequence"/>
</dbReference>
<feature type="transmembrane region" description="Helical" evidence="6">
    <location>
        <begin position="284"/>
        <end position="305"/>
    </location>
</feature>
<dbReference type="EMBL" id="SGXF01000005">
    <property type="protein sequence ID" value="RZS93988.1"/>
    <property type="molecule type" value="Genomic_DNA"/>
</dbReference>
<feature type="transmembrane region" description="Helical" evidence="6">
    <location>
        <begin position="80"/>
        <end position="101"/>
    </location>
</feature>
<dbReference type="PANTHER" id="PTHR43823">
    <property type="entry name" value="SPORULATION PROTEIN YKVU"/>
    <property type="match status" value="1"/>
</dbReference>
<organism evidence="7 8">
    <name type="scientific">Cuneatibacter caecimuris</name>
    <dbReference type="NCBI Taxonomy" id="1796618"/>
    <lineage>
        <taxon>Bacteria</taxon>
        <taxon>Bacillati</taxon>
        <taxon>Bacillota</taxon>
        <taxon>Clostridia</taxon>
        <taxon>Lachnospirales</taxon>
        <taxon>Lachnospiraceae</taxon>
        <taxon>Cuneatibacter</taxon>
    </lineage>
</organism>
<evidence type="ECO:0000256" key="6">
    <source>
        <dbReference type="SAM" id="Phobius"/>
    </source>
</evidence>
<dbReference type="RefSeq" id="WP_243647581.1">
    <property type="nucleotide sequence ID" value="NZ_SGXF01000005.1"/>
</dbReference>
<keyword evidence="8" id="KW-1185">Reference proteome</keyword>
<evidence type="ECO:0000256" key="4">
    <source>
        <dbReference type="ARBA" id="ARBA00022989"/>
    </source>
</evidence>
<dbReference type="InterPro" id="IPR002528">
    <property type="entry name" value="MATE_fam"/>
</dbReference>
<evidence type="ECO:0000256" key="2">
    <source>
        <dbReference type="ARBA" id="ARBA00022475"/>
    </source>
</evidence>
<keyword evidence="5 6" id="KW-0472">Membrane</keyword>
<keyword evidence="4 6" id="KW-1133">Transmembrane helix</keyword>
<feature type="transmembrane region" description="Helical" evidence="6">
    <location>
        <begin position="23"/>
        <end position="43"/>
    </location>
</feature>
<dbReference type="GO" id="GO:0005886">
    <property type="term" value="C:plasma membrane"/>
    <property type="evidence" value="ECO:0007669"/>
    <property type="project" value="UniProtKB-SubCell"/>
</dbReference>
<reference evidence="7 8" key="1">
    <citation type="submission" date="2019-02" db="EMBL/GenBank/DDBJ databases">
        <title>Genomic Encyclopedia of Type Strains, Phase IV (KMG-IV): sequencing the most valuable type-strain genomes for metagenomic binning, comparative biology and taxonomic classification.</title>
        <authorList>
            <person name="Goeker M."/>
        </authorList>
    </citation>
    <scope>NUCLEOTIDE SEQUENCE [LARGE SCALE GENOMIC DNA]</scope>
    <source>
        <strain evidence="7 8">DSM 29486</strain>
    </source>
</reference>
<feature type="transmembrane region" description="Helical" evidence="6">
    <location>
        <begin position="209"/>
        <end position="228"/>
    </location>
</feature>
<dbReference type="PANTHER" id="PTHR43823:SF3">
    <property type="entry name" value="MULTIDRUG EXPORT PROTEIN MEPA"/>
    <property type="match status" value="1"/>
</dbReference>
<dbReference type="AlphaFoldDB" id="A0A4Q7P3M2"/>
<keyword evidence="2" id="KW-1003">Cell membrane</keyword>
<gene>
    <name evidence="7" type="ORF">EV209_2350</name>
</gene>